<reference evidence="1 2" key="2">
    <citation type="journal article" date="2022" name="Mol. Ecol. Resour.">
        <title>The genomes of chicory, endive, great burdock and yacon provide insights into Asteraceae paleo-polyploidization history and plant inulin production.</title>
        <authorList>
            <person name="Fan W."/>
            <person name="Wang S."/>
            <person name="Wang H."/>
            <person name="Wang A."/>
            <person name="Jiang F."/>
            <person name="Liu H."/>
            <person name="Zhao H."/>
            <person name="Xu D."/>
            <person name="Zhang Y."/>
        </authorList>
    </citation>
    <scope>NUCLEOTIDE SEQUENCE [LARGE SCALE GENOMIC DNA]</scope>
    <source>
        <strain evidence="2">cv. Yunnan</strain>
        <tissue evidence="1">Leaves</tissue>
    </source>
</reference>
<reference evidence="2" key="1">
    <citation type="journal article" date="2022" name="Mol. Ecol. Resour.">
        <title>The genomes of chicory, endive, great burdock and yacon provide insights into Asteraceae palaeo-polyploidization history and plant inulin production.</title>
        <authorList>
            <person name="Fan W."/>
            <person name="Wang S."/>
            <person name="Wang H."/>
            <person name="Wang A."/>
            <person name="Jiang F."/>
            <person name="Liu H."/>
            <person name="Zhao H."/>
            <person name="Xu D."/>
            <person name="Zhang Y."/>
        </authorList>
    </citation>
    <scope>NUCLEOTIDE SEQUENCE [LARGE SCALE GENOMIC DNA]</scope>
    <source>
        <strain evidence="2">cv. Yunnan</strain>
    </source>
</reference>
<evidence type="ECO:0000313" key="2">
    <source>
        <dbReference type="Proteomes" id="UP001056120"/>
    </source>
</evidence>
<sequence>MYAVLNRSLASDDNMLREGTLYRTLKSESCGIKFSVYAFNLQMSLIRNHPFSYAVMVVLFVDSSNDSYAVVTAGLFRVLGHKIAELLPNAGASIRRAS</sequence>
<comment type="caution">
    <text evidence="1">The sequence shown here is derived from an EMBL/GenBank/DDBJ whole genome shotgun (WGS) entry which is preliminary data.</text>
</comment>
<organism evidence="1 2">
    <name type="scientific">Smallanthus sonchifolius</name>
    <dbReference type="NCBI Taxonomy" id="185202"/>
    <lineage>
        <taxon>Eukaryota</taxon>
        <taxon>Viridiplantae</taxon>
        <taxon>Streptophyta</taxon>
        <taxon>Embryophyta</taxon>
        <taxon>Tracheophyta</taxon>
        <taxon>Spermatophyta</taxon>
        <taxon>Magnoliopsida</taxon>
        <taxon>eudicotyledons</taxon>
        <taxon>Gunneridae</taxon>
        <taxon>Pentapetalae</taxon>
        <taxon>asterids</taxon>
        <taxon>campanulids</taxon>
        <taxon>Asterales</taxon>
        <taxon>Asteraceae</taxon>
        <taxon>Asteroideae</taxon>
        <taxon>Heliantheae alliance</taxon>
        <taxon>Millerieae</taxon>
        <taxon>Smallanthus</taxon>
    </lineage>
</organism>
<proteinExistence type="predicted"/>
<accession>A0ACB8YDB0</accession>
<dbReference type="EMBL" id="CM042045">
    <property type="protein sequence ID" value="KAI3683234.1"/>
    <property type="molecule type" value="Genomic_DNA"/>
</dbReference>
<gene>
    <name evidence="1" type="ORF">L1987_83734</name>
</gene>
<evidence type="ECO:0000313" key="1">
    <source>
        <dbReference type="EMBL" id="KAI3683234.1"/>
    </source>
</evidence>
<name>A0ACB8YDB0_9ASTR</name>
<protein>
    <submittedName>
        <fullName evidence="1">Uncharacterized protein</fullName>
    </submittedName>
</protein>
<dbReference type="Proteomes" id="UP001056120">
    <property type="component" value="Linkage Group LG28"/>
</dbReference>
<keyword evidence="2" id="KW-1185">Reference proteome</keyword>